<accession>A0ABU8U9W2</accession>
<evidence type="ECO:0000313" key="1">
    <source>
        <dbReference type="EMBL" id="MEJ8644681.1"/>
    </source>
</evidence>
<reference evidence="1 2" key="1">
    <citation type="submission" date="2024-03" db="EMBL/GenBank/DDBJ databases">
        <title>Novel Streptomyces species of biotechnological and ecological value are a feature of Machair soil.</title>
        <authorList>
            <person name="Prole J.R."/>
            <person name="Goodfellow M."/>
            <person name="Allenby N."/>
            <person name="Ward A.C."/>
        </authorList>
    </citation>
    <scope>NUCLEOTIDE SEQUENCE [LARGE SCALE GENOMIC DNA]</scope>
    <source>
        <strain evidence="1 2">MS1.HAVA.3</strain>
    </source>
</reference>
<organism evidence="1 2">
    <name type="scientific">Streptomyces caledonius</name>
    <dbReference type="NCBI Taxonomy" id="3134107"/>
    <lineage>
        <taxon>Bacteria</taxon>
        <taxon>Bacillati</taxon>
        <taxon>Actinomycetota</taxon>
        <taxon>Actinomycetes</taxon>
        <taxon>Kitasatosporales</taxon>
        <taxon>Streptomycetaceae</taxon>
        <taxon>Streptomyces</taxon>
    </lineage>
</organism>
<protein>
    <submittedName>
        <fullName evidence="1">Ferredoxin</fullName>
    </submittedName>
</protein>
<gene>
    <name evidence="1" type="ORF">WKI68_32110</name>
</gene>
<sequence>MAARPGVPRGLVEHPPERWAECDWRNVPGPFYGAGTDNCWMGRLIAPTHVLYDDEWGAEFVYRQPRDAAQALALLGAVAQDPMAGYACDGDDHWTPELVRDWWRERGRLREWAVALDQSWSVSERAGEREAAAGARAYAAYIEDGLAEYLRGYVFWLAERRPAGPAETLPSL</sequence>
<name>A0ABU8U9W2_9ACTN</name>
<dbReference type="Proteomes" id="UP001382904">
    <property type="component" value="Unassembled WGS sequence"/>
</dbReference>
<keyword evidence="2" id="KW-1185">Reference proteome</keyword>
<evidence type="ECO:0000313" key="2">
    <source>
        <dbReference type="Proteomes" id="UP001382904"/>
    </source>
</evidence>
<proteinExistence type="predicted"/>
<dbReference type="EMBL" id="JBBKAM010000002">
    <property type="protein sequence ID" value="MEJ8644681.1"/>
    <property type="molecule type" value="Genomic_DNA"/>
</dbReference>
<comment type="caution">
    <text evidence="1">The sequence shown here is derived from an EMBL/GenBank/DDBJ whole genome shotgun (WGS) entry which is preliminary data.</text>
</comment>